<reference evidence="1 2" key="1">
    <citation type="journal article" date="2012" name="J. Bacteriol.">
        <title>Complete Genome Sequence of Paenibacillus mucilaginosus 3016, a Bacterium Functional as Microbial Fertilizer.</title>
        <authorList>
            <person name="Ma M."/>
            <person name="Wang Z."/>
            <person name="Li L."/>
            <person name="Jiang X."/>
            <person name="Guan D."/>
            <person name="Cao F."/>
            <person name="Chen H."/>
            <person name="Wang X."/>
            <person name="Shen D."/>
            <person name="Du B."/>
            <person name="Li J."/>
        </authorList>
    </citation>
    <scope>NUCLEOTIDE SEQUENCE [LARGE SCALE GENOMIC DNA]</scope>
    <source>
        <strain evidence="1 2">3016</strain>
    </source>
</reference>
<sequence length="72" mass="7959">MTLTSETGQHHRFCRAVSQTLISPVAVAAPSSSDEEVAAANPAAPKIRRTHSHVRFISILSFLYYQSDFIIE</sequence>
<accession>H6NKR5</accession>
<gene>
    <name evidence="1" type="ORF">PM3016_6579</name>
</gene>
<organism evidence="1 2">
    <name type="scientific">Paenibacillus mucilaginosus 3016</name>
    <dbReference type="NCBI Taxonomy" id="1116391"/>
    <lineage>
        <taxon>Bacteria</taxon>
        <taxon>Bacillati</taxon>
        <taxon>Bacillota</taxon>
        <taxon>Bacilli</taxon>
        <taxon>Bacillales</taxon>
        <taxon>Paenibacillaceae</taxon>
        <taxon>Paenibacillus</taxon>
    </lineage>
</organism>
<evidence type="ECO:0000313" key="2">
    <source>
        <dbReference type="Proteomes" id="UP000007523"/>
    </source>
</evidence>
<dbReference type="HOGENOM" id="CLU_2718522_0_0_9"/>
<name>H6NKR5_9BACL</name>
<evidence type="ECO:0000313" key="1">
    <source>
        <dbReference type="EMBL" id="AFC33202.1"/>
    </source>
</evidence>
<dbReference type="RefSeq" id="WP_014372266.1">
    <property type="nucleotide sequence ID" value="NC_016935.1"/>
</dbReference>
<dbReference type="EMBL" id="CP003235">
    <property type="protein sequence ID" value="AFC33202.1"/>
    <property type="molecule type" value="Genomic_DNA"/>
</dbReference>
<dbReference type="AlphaFoldDB" id="H6NKR5"/>
<protein>
    <submittedName>
        <fullName evidence="1">Uncharacterized protein</fullName>
    </submittedName>
</protein>
<keyword evidence="2" id="KW-1185">Reference proteome</keyword>
<dbReference type="KEGG" id="pmq:PM3016_6579"/>
<proteinExistence type="predicted"/>
<dbReference type="STRING" id="1116391.PM3016_6579"/>
<dbReference type="Proteomes" id="UP000007523">
    <property type="component" value="Chromosome"/>
</dbReference>